<evidence type="ECO:0000256" key="1">
    <source>
        <dbReference type="SAM" id="MobiDB-lite"/>
    </source>
</evidence>
<feature type="compositionally biased region" description="Low complexity" evidence="1">
    <location>
        <begin position="491"/>
        <end position="506"/>
    </location>
</feature>
<dbReference type="PANTHER" id="PTHR46241">
    <property type="entry name" value="ARMADILLO REPEAT-CONTAINING PROTEIN 4 ARMC4"/>
    <property type="match status" value="1"/>
</dbReference>
<feature type="compositionally biased region" description="Gly residues" evidence="1">
    <location>
        <begin position="1497"/>
        <end position="1513"/>
    </location>
</feature>
<feature type="region of interest" description="Disordered" evidence="1">
    <location>
        <begin position="1230"/>
        <end position="1255"/>
    </location>
</feature>
<name>A0A8J4FHI5_9CHLO</name>
<evidence type="ECO:0000313" key="3">
    <source>
        <dbReference type="Proteomes" id="UP000747110"/>
    </source>
</evidence>
<feature type="region of interest" description="Disordered" evidence="1">
    <location>
        <begin position="1485"/>
        <end position="1540"/>
    </location>
</feature>
<feature type="compositionally biased region" description="Basic and acidic residues" evidence="1">
    <location>
        <begin position="1420"/>
        <end position="1435"/>
    </location>
</feature>
<evidence type="ECO:0000313" key="2">
    <source>
        <dbReference type="EMBL" id="GIL76572.1"/>
    </source>
</evidence>
<organism evidence="2 3">
    <name type="scientific">Volvox reticuliferus</name>
    <dbReference type="NCBI Taxonomy" id="1737510"/>
    <lineage>
        <taxon>Eukaryota</taxon>
        <taxon>Viridiplantae</taxon>
        <taxon>Chlorophyta</taxon>
        <taxon>core chlorophytes</taxon>
        <taxon>Chlorophyceae</taxon>
        <taxon>CS clade</taxon>
        <taxon>Chlamydomonadales</taxon>
        <taxon>Volvocaceae</taxon>
        <taxon>Volvox</taxon>
    </lineage>
</organism>
<feature type="region of interest" description="Disordered" evidence="1">
    <location>
        <begin position="1131"/>
        <end position="1154"/>
    </location>
</feature>
<feature type="region of interest" description="Disordered" evidence="1">
    <location>
        <begin position="385"/>
        <end position="413"/>
    </location>
</feature>
<dbReference type="OrthoDB" id="547447at2759"/>
<dbReference type="SUPFAM" id="SSF48371">
    <property type="entry name" value="ARM repeat"/>
    <property type="match status" value="2"/>
</dbReference>
<dbReference type="PANTHER" id="PTHR46241:SF1">
    <property type="entry name" value="OUTER DYNEIN ARM-DOCKING COMPLEX SUBUNIT 2"/>
    <property type="match status" value="1"/>
</dbReference>
<dbReference type="EMBL" id="BNCP01000009">
    <property type="protein sequence ID" value="GIL76572.1"/>
    <property type="molecule type" value="Genomic_DNA"/>
</dbReference>
<feature type="compositionally biased region" description="Low complexity" evidence="1">
    <location>
        <begin position="1242"/>
        <end position="1251"/>
    </location>
</feature>
<protein>
    <submittedName>
        <fullName evidence="2">Uncharacterized protein</fullName>
    </submittedName>
</protein>
<dbReference type="InterPro" id="IPR011989">
    <property type="entry name" value="ARM-like"/>
</dbReference>
<feature type="region of interest" description="Disordered" evidence="1">
    <location>
        <begin position="1411"/>
        <end position="1462"/>
    </location>
</feature>
<dbReference type="Proteomes" id="UP000747110">
    <property type="component" value="Unassembled WGS sequence"/>
</dbReference>
<feature type="compositionally biased region" description="Polar residues" evidence="1">
    <location>
        <begin position="1131"/>
        <end position="1145"/>
    </location>
</feature>
<accession>A0A8J4FHI5</accession>
<keyword evidence="3" id="KW-1185">Reference proteome</keyword>
<comment type="caution">
    <text evidence="2">The sequence shown here is derived from an EMBL/GenBank/DDBJ whole genome shotgun (WGS) entry which is preliminary data.</text>
</comment>
<proteinExistence type="predicted"/>
<feature type="region of interest" description="Disordered" evidence="1">
    <location>
        <begin position="489"/>
        <end position="528"/>
    </location>
</feature>
<sequence>MKSLESDLVLIVHSCLQVDEEARRGWAARNAPRFAQRLQQLLPGPCADVGRVADCLQRRRRPLCWCLLLLGGRVDLQLHATAELFSQCVDAGEATFLQQRAADMTKHQQQYTQQQLLRQHQHQQLEMHNPQKISQFLNCHGRDGMAVTPCLLPDDAIQSPEVLRYCTQQLAAMLACVGHDQHCTEVISHVAMRRNGALLACLVRMLTPSVPVPASSDSFDVVAVPPAHPANPLAAHAARALSYLSKCGEVRGQLLATGAVQPLLACLSAGFQQHHIHRQERQAQQQQQLAADAAQCLARLGSLEAAGREMLRVQGPMGIESLIALLNGAAGAAAVESGVHALAALTAHPTLRPGLVAAGATEALMTFVELSGGPLLAAWTSDLPAASHGSPDRNSGSLASATGGGSAPAVKPANAQHQTMELALLALVRCIRSYGGSSTAAGAAGAAARIAATQSATATPCGNSAASGGEVPVPMLQLLLDMAAVQVRPHQSSQLQQQPALPSSSQTEPAFAIPSDTRGVDYDGSGHPQPQLPASAMAVVEATEALADMAREVSGALRVLTFAGHLVMLQRLLAAMPGAPAAAPCPLQPMEPLTRRQLDACLRGLARIAMAAPSHPDLYLARTHEVLLHVLLGMGLADRPGWWALQGLCALASDVRCATDLVAGGVLPPVVAALRGLAAAPSLRRYSPTASRRLNLTSTASPQARSLLGANGGGGGGGDGGSGASAAATRVERNIEVAHLLGLLLQNLAGHKALARVAVEEGAVPAICEWMAVCVGGNDVEGAVLCCATLCLLGDGDPGALVDMVHANGIDTLVELLHPRWATASLVPSTVAAAIAVACRWPASAQAVRMAAGIPALADTLRGPHGLACCRPVVSALVDLTANDPPAQREIRTTNTVIALGTQLQLLPNNDPRAARIRLLLRQLGEDPDTAMRLANSEADNAIANAAAAPHHLHHHLNHHNNLTHYQHLHPRAGVRHPNASALRLQLEAAAAAAGSGGGGGSWRWRFIRTSDSGSDRPSLSLGAAATMAAAGEAATSWNTRRSFRASSPGAIVPAEPSVGSRWRMGEAPLSTREDLDCVLAALRGESSYKSLRRASLQQLAKRMDASDFSDVEDDVEDYMAVLEVASRDQNASLSRNSSVTQRTSKGCADQRITAAASQPSAAATAASSVGVGSHSTPPSASSGGAASVVCANADTAPGVGAAAATAAALLVPATSAQSAAKALGPPVAAECATKGSGQNHGRAQGSSRGRGSYGAGAVGAAGLATTLSAVQDAGDDATGPDAGNGGAALVAAAPQDDAFVSCDSDTGDGMSSGGGEVALWRRHHQLQRLQHSHNHVDECSNGQGGFSPVRYRYSGCGSSTQGRHSIDQVPPSVDFWLEAEDPDHSPSTRHPPTANDHQWPEAAEFPLQPDQVGQQSRCYHPDDAGDHGSYETEYPHTYTYQLPLPHPQTDHPQNQESRPAGWRGRNAVVHTLAAVNPLRLFGAARRGTNKKPADGGSDGGGGNGGGGGGGGEAVERGGDRVTAGWDSSGIPRVGGGRRSLQVDGDELVYWSADL</sequence>
<feature type="region of interest" description="Disordered" evidence="1">
    <location>
        <begin position="1378"/>
        <end position="1399"/>
    </location>
</feature>
<dbReference type="InterPro" id="IPR016024">
    <property type="entry name" value="ARM-type_fold"/>
</dbReference>
<reference evidence="2" key="1">
    <citation type="journal article" date="2021" name="Proc. Natl. Acad. Sci. U.S.A.">
        <title>Three genomes in the algal genus Volvox reveal the fate of a haploid sex-determining region after a transition to homothallism.</title>
        <authorList>
            <person name="Yamamoto K."/>
            <person name="Hamaji T."/>
            <person name="Kawai-Toyooka H."/>
            <person name="Matsuzaki R."/>
            <person name="Takahashi F."/>
            <person name="Nishimura Y."/>
            <person name="Kawachi M."/>
            <person name="Noguchi H."/>
            <person name="Minakuchi Y."/>
            <person name="Umen J.G."/>
            <person name="Toyoda A."/>
            <person name="Nozaki H."/>
        </authorList>
    </citation>
    <scope>NUCLEOTIDE SEQUENCE</scope>
    <source>
        <strain evidence="2">NIES-3786</strain>
    </source>
</reference>
<dbReference type="Gene3D" id="1.25.10.10">
    <property type="entry name" value="Leucine-rich Repeat Variant"/>
    <property type="match status" value="2"/>
</dbReference>
<gene>
    <name evidence="2" type="ORF">Vretifemale_6081</name>
</gene>